<dbReference type="PANTHER" id="PTHR23359">
    <property type="entry name" value="NUCLEOTIDE KINASE"/>
    <property type="match status" value="1"/>
</dbReference>
<dbReference type="CDD" id="cd01428">
    <property type="entry name" value="ADK"/>
    <property type="match status" value="1"/>
</dbReference>
<dbReference type="InterPro" id="IPR027417">
    <property type="entry name" value="P-loop_NTPase"/>
</dbReference>
<accession>A0ABR2J748</accession>
<evidence type="ECO:0000313" key="7">
    <source>
        <dbReference type="Proteomes" id="UP001390339"/>
    </source>
</evidence>
<name>A0ABR2J748_9PEZI</name>
<reference evidence="6 7" key="1">
    <citation type="journal article" date="2024" name="IMA Fungus">
        <title>Apiospora arundinis, a panoply of carbohydrate-active enzymes and secondary metabolites.</title>
        <authorList>
            <person name="Sorensen T."/>
            <person name="Petersen C."/>
            <person name="Muurmann A.T."/>
            <person name="Christiansen J.V."/>
            <person name="Brundto M.L."/>
            <person name="Overgaard C.K."/>
            <person name="Boysen A.T."/>
            <person name="Wollenberg R.D."/>
            <person name="Larsen T.O."/>
            <person name="Sorensen J.L."/>
            <person name="Nielsen K.L."/>
            <person name="Sondergaard T.E."/>
        </authorList>
    </citation>
    <scope>NUCLEOTIDE SEQUENCE [LARGE SCALE GENOMIC DNA]</scope>
    <source>
        <strain evidence="6 7">AAU 773</strain>
    </source>
</reference>
<comment type="similarity">
    <text evidence="4">Belongs to the adenylate kinase family.</text>
</comment>
<sequence>MLATCVLACTRPFMMLLVILMVIFGLSRFCSVLLFIVSVDEAARQQRSSIETTIHTTNMNNILSIGQRFNSVSHNASAVWLSFSLGIGFHHLWCALQKPGGLGKTSQALLPPKAPDYRGLCKDQKPLIILILGAPGVGKGTQSKYLASTFGLTHLSYGDLMRKLRDDKASVVSTLPLKEGTKSPAVPDDLGALLLWREIELGMRNDRKMAWLVDGFPRNHRQVTKWMEQASSVQPVLYLFAPMSVSASRIDGRANSSGRTEDANRGIIVDRLHRYHKEREPLLAKLEDQGFQVKRIDSNRELAEVQQELHTLVKGITDEYVRTCLFKDVNQRIENIALQNSQHGVSSSRSN</sequence>
<dbReference type="InterPro" id="IPR033690">
    <property type="entry name" value="Adenylat_kinase_CS"/>
</dbReference>
<keyword evidence="1 4" id="KW-0808">Transferase</keyword>
<dbReference type="Gene3D" id="3.40.50.300">
    <property type="entry name" value="P-loop containing nucleotide triphosphate hydrolases"/>
    <property type="match status" value="1"/>
</dbReference>
<evidence type="ECO:0000256" key="2">
    <source>
        <dbReference type="ARBA" id="ARBA00022741"/>
    </source>
</evidence>
<dbReference type="Proteomes" id="UP001390339">
    <property type="component" value="Unassembled WGS sequence"/>
</dbReference>
<keyword evidence="5" id="KW-0472">Membrane</keyword>
<dbReference type="EMBL" id="JAPCWZ010000003">
    <property type="protein sequence ID" value="KAK8873616.1"/>
    <property type="molecule type" value="Genomic_DNA"/>
</dbReference>
<dbReference type="Pfam" id="PF00406">
    <property type="entry name" value="ADK"/>
    <property type="match status" value="1"/>
</dbReference>
<keyword evidence="7" id="KW-1185">Reference proteome</keyword>
<keyword evidence="5" id="KW-1133">Transmembrane helix</keyword>
<evidence type="ECO:0000256" key="1">
    <source>
        <dbReference type="ARBA" id="ARBA00022679"/>
    </source>
</evidence>
<dbReference type="PRINTS" id="PR00094">
    <property type="entry name" value="ADENYLTKNASE"/>
</dbReference>
<dbReference type="InterPro" id="IPR000850">
    <property type="entry name" value="Adenylat/UMP-CMP_kin"/>
</dbReference>
<gene>
    <name evidence="6" type="ORF">PGQ11_004130</name>
</gene>
<keyword evidence="2" id="KW-0547">Nucleotide-binding</keyword>
<evidence type="ECO:0000256" key="5">
    <source>
        <dbReference type="SAM" id="Phobius"/>
    </source>
</evidence>
<feature type="transmembrane region" description="Helical" evidence="5">
    <location>
        <begin position="12"/>
        <end position="37"/>
    </location>
</feature>
<evidence type="ECO:0000256" key="3">
    <source>
        <dbReference type="ARBA" id="ARBA00022777"/>
    </source>
</evidence>
<dbReference type="GO" id="GO:0016301">
    <property type="term" value="F:kinase activity"/>
    <property type="evidence" value="ECO:0007669"/>
    <property type="project" value="UniProtKB-KW"/>
</dbReference>
<keyword evidence="3 4" id="KW-0418">Kinase</keyword>
<organism evidence="6 7">
    <name type="scientific">Apiospora arundinis</name>
    <dbReference type="NCBI Taxonomy" id="335852"/>
    <lineage>
        <taxon>Eukaryota</taxon>
        <taxon>Fungi</taxon>
        <taxon>Dikarya</taxon>
        <taxon>Ascomycota</taxon>
        <taxon>Pezizomycotina</taxon>
        <taxon>Sordariomycetes</taxon>
        <taxon>Xylariomycetidae</taxon>
        <taxon>Amphisphaeriales</taxon>
        <taxon>Apiosporaceae</taxon>
        <taxon>Apiospora</taxon>
    </lineage>
</organism>
<dbReference type="SUPFAM" id="SSF52540">
    <property type="entry name" value="P-loop containing nucleoside triphosphate hydrolases"/>
    <property type="match status" value="1"/>
</dbReference>
<dbReference type="PROSITE" id="PS00113">
    <property type="entry name" value="ADENYLATE_KINASE"/>
    <property type="match status" value="1"/>
</dbReference>
<comment type="caution">
    <text evidence="6">The sequence shown here is derived from an EMBL/GenBank/DDBJ whole genome shotgun (WGS) entry which is preliminary data.</text>
</comment>
<evidence type="ECO:0000313" key="6">
    <source>
        <dbReference type="EMBL" id="KAK8873616.1"/>
    </source>
</evidence>
<proteinExistence type="inferred from homology"/>
<protein>
    <submittedName>
        <fullName evidence="6">UMP-CMP kinase</fullName>
    </submittedName>
</protein>
<evidence type="ECO:0000256" key="4">
    <source>
        <dbReference type="RuleBase" id="RU003330"/>
    </source>
</evidence>
<keyword evidence="5" id="KW-0812">Transmembrane</keyword>